<reference evidence="2 3" key="1">
    <citation type="submission" date="2015-07" db="EMBL/GenBank/DDBJ databases">
        <title>Genome sequencing of Kibdelosporangium phytohabitans.</title>
        <authorList>
            <person name="Qin S."/>
            <person name="Xing K."/>
        </authorList>
    </citation>
    <scope>NUCLEOTIDE SEQUENCE [LARGE SCALE GENOMIC DNA]</scope>
    <source>
        <strain evidence="2 3">KLBMP1111</strain>
    </source>
</reference>
<sequence length="152" mass="16370">MIRLSTAGIGFFFVILAFFGFASISDETVVGGGLRGGNDTDLLWSLFSVNTVLNFIHLLFGSLTVMSGLVIDRTRMLVWTMCGAFGVLLVYDIVLLAFRTGTDPLAINQADTWLHAIAAVLLAVLAVMAAKEDRTRRSASSASSPGRQDNRP</sequence>
<organism evidence="2 3">
    <name type="scientific">Kibdelosporangium phytohabitans</name>
    <dbReference type="NCBI Taxonomy" id="860235"/>
    <lineage>
        <taxon>Bacteria</taxon>
        <taxon>Bacillati</taxon>
        <taxon>Actinomycetota</taxon>
        <taxon>Actinomycetes</taxon>
        <taxon>Pseudonocardiales</taxon>
        <taxon>Pseudonocardiaceae</taxon>
        <taxon>Kibdelosporangium</taxon>
    </lineage>
</organism>
<dbReference type="AlphaFoldDB" id="A0A0N9I519"/>
<keyword evidence="1" id="KW-0472">Membrane</keyword>
<proteinExistence type="predicted"/>
<dbReference type="STRING" id="860235.AOZ06_26275"/>
<evidence type="ECO:0000256" key="1">
    <source>
        <dbReference type="SAM" id="Phobius"/>
    </source>
</evidence>
<evidence type="ECO:0000313" key="3">
    <source>
        <dbReference type="Proteomes" id="UP000063699"/>
    </source>
</evidence>
<feature type="transmembrane region" description="Helical" evidence="1">
    <location>
        <begin position="7"/>
        <end position="24"/>
    </location>
</feature>
<feature type="transmembrane region" description="Helical" evidence="1">
    <location>
        <begin position="77"/>
        <end position="98"/>
    </location>
</feature>
<dbReference type="Pfam" id="PF14325">
    <property type="entry name" value="DUF4383"/>
    <property type="match status" value="1"/>
</dbReference>
<protein>
    <recommendedName>
        <fullName evidence="4">DUF4383 domain-containing protein</fullName>
    </recommendedName>
</protein>
<feature type="transmembrane region" description="Helical" evidence="1">
    <location>
        <begin position="44"/>
        <end position="65"/>
    </location>
</feature>
<dbReference type="Proteomes" id="UP000063699">
    <property type="component" value="Chromosome"/>
</dbReference>
<feature type="transmembrane region" description="Helical" evidence="1">
    <location>
        <begin position="113"/>
        <end position="130"/>
    </location>
</feature>
<keyword evidence="1" id="KW-1133">Transmembrane helix</keyword>
<keyword evidence="3" id="KW-1185">Reference proteome</keyword>
<evidence type="ECO:0008006" key="4">
    <source>
        <dbReference type="Google" id="ProtNLM"/>
    </source>
</evidence>
<gene>
    <name evidence="2" type="ORF">AOZ06_26275</name>
</gene>
<dbReference type="EMBL" id="CP012752">
    <property type="protein sequence ID" value="ALG09939.1"/>
    <property type="molecule type" value="Genomic_DNA"/>
</dbReference>
<keyword evidence="1" id="KW-0812">Transmembrane</keyword>
<dbReference type="KEGG" id="kphy:AOZ06_26275"/>
<name>A0A0N9I519_9PSEU</name>
<evidence type="ECO:0000313" key="2">
    <source>
        <dbReference type="EMBL" id="ALG09939.1"/>
    </source>
</evidence>
<accession>A0A0N9I519</accession>